<keyword evidence="4 6" id="KW-0143">Chaperone</keyword>
<feature type="compositionally biased region" description="Low complexity" evidence="7">
    <location>
        <begin position="236"/>
        <end position="245"/>
    </location>
</feature>
<dbReference type="GO" id="GO:0005737">
    <property type="term" value="C:cytoplasm"/>
    <property type="evidence" value="ECO:0007669"/>
    <property type="project" value="UniProtKB-SubCell"/>
</dbReference>
<dbReference type="InterPro" id="IPR036867">
    <property type="entry name" value="R3H_dom_sf"/>
</dbReference>
<gene>
    <name evidence="6" type="primary">khpB</name>
    <name evidence="6" type="synonym">eloR</name>
    <name evidence="9" type="ORF">ENR23_11815</name>
</gene>
<dbReference type="InterPro" id="IPR001374">
    <property type="entry name" value="R3H_dom"/>
</dbReference>
<feature type="domain" description="R3H" evidence="8">
    <location>
        <begin position="391"/>
        <end position="457"/>
    </location>
</feature>
<dbReference type="GO" id="GO:0008360">
    <property type="term" value="P:regulation of cell shape"/>
    <property type="evidence" value="ECO:0007669"/>
    <property type="project" value="UniProtKB-KW"/>
</dbReference>
<keyword evidence="2 6" id="KW-0694">RNA-binding</keyword>
<keyword evidence="3 6" id="KW-0133">Cell shape</keyword>
<dbReference type="CDD" id="cd02644">
    <property type="entry name" value="R3H_jag"/>
    <property type="match status" value="1"/>
</dbReference>
<feature type="compositionally biased region" description="Basic and acidic residues" evidence="7">
    <location>
        <begin position="64"/>
        <end position="99"/>
    </location>
</feature>
<proteinExistence type="inferred from homology"/>
<dbReference type="InterPro" id="IPR015946">
    <property type="entry name" value="KH_dom-like_a/b"/>
</dbReference>
<comment type="subunit">
    <text evidence="6">Forms a complex with KhpA.</text>
</comment>
<dbReference type="InterPro" id="IPR039247">
    <property type="entry name" value="KhpB"/>
</dbReference>
<organism evidence="9">
    <name type="scientific">Eiseniibacteriota bacterium</name>
    <dbReference type="NCBI Taxonomy" id="2212470"/>
    <lineage>
        <taxon>Bacteria</taxon>
        <taxon>Candidatus Eiseniibacteriota</taxon>
    </lineage>
</organism>
<dbReference type="InterPro" id="IPR038247">
    <property type="entry name" value="Jag_N_dom_sf"/>
</dbReference>
<dbReference type="Gene3D" id="3.30.30.80">
    <property type="entry name" value="probable RNA-binding protein from clostridium symbiosum atcc 14940"/>
    <property type="match status" value="1"/>
</dbReference>
<evidence type="ECO:0000256" key="5">
    <source>
        <dbReference type="ARBA" id="ARBA00023316"/>
    </source>
</evidence>
<accession>A0A832I3Z4</accession>
<evidence type="ECO:0000256" key="2">
    <source>
        <dbReference type="ARBA" id="ARBA00022884"/>
    </source>
</evidence>
<evidence type="ECO:0000313" key="9">
    <source>
        <dbReference type="EMBL" id="HGZ44083.1"/>
    </source>
</evidence>
<feature type="region of interest" description="Disordered" evidence="7">
    <location>
        <begin position="53"/>
        <end position="282"/>
    </location>
</feature>
<dbReference type="HAMAP" id="MF_00867">
    <property type="entry name" value="KhpB"/>
    <property type="match status" value="1"/>
</dbReference>
<keyword evidence="5 6" id="KW-0961">Cell wall biogenesis/degradation</keyword>
<dbReference type="Pfam" id="PF01424">
    <property type="entry name" value="R3H"/>
    <property type="match status" value="1"/>
</dbReference>
<evidence type="ECO:0000256" key="4">
    <source>
        <dbReference type="ARBA" id="ARBA00023186"/>
    </source>
</evidence>
<dbReference type="PANTHER" id="PTHR35800">
    <property type="entry name" value="PROTEIN JAG"/>
    <property type="match status" value="1"/>
</dbReference>
<dbReference type="CDD" id="cd02414">
    <property type="entry name" value="KH-II_Jag"/>
    <property type="match status" value="1"/>
</dbReference>
<dbReference type="PROSITE" id="PS51061">
    <property type="entry name" value="R3H"/>
    <property type="match status" value="1"/>
</dbReference>
<feature type="compositionally biased region" description="Basic and acidic residues" evidence="7">
    <location>
        <begin position="107"/>
        <end position="229"/>
    </location>
</feature>
<keyword evidence="1 6" id="KW-0963">Cytoplasm</keyword>
<dbReference type="SMART" id="SM01245">
    <property type="entry name" value="Jag_N"/>
    <property type="match status" value="1"/>
</dbReference>
<dbReference type="GO" id="GO:0071555">
    <property type="term" value="P:cell wall organization"/>
    <property type="evidence" value="ECO:0007669"/>
    <property type="project" value="UniProtKB-KW"/>
</dbReference>
<sequence length="466" mass="52068">MEPRGSVFEGRTLDEAVRKGLEALGLSRAEVMITMIEEGSGGFLGFGARPYKVRVAPRPGGAPHEPEAEREGDRRRRERGGRDRGRGGRDRGDRGRREGAPAAAGARESRREESRGERREGGRDERRREGVREERRFEGRREEPRGERREGGRDERRREGVREERRFEGRREEPRGERREAVRDERRREGAREERRFEGRREEPRREDRFEEERAAARTGEVMEGRLESGVEPVEGAPAGAATGRAGDDDRRRRRRGRRGGRGRGGTAPSQMAMAAGAPGEGGVEEAVGVASAAPPAGGEAGRGLTAEQLEAEGRRWTEQLLAAMGFEATVSARAEGDHVDVSVQVARDDQLLTGPKGEVREALQHLLNRMVNRGEGSRYHLQLEINDFWHQREAELEQIARDMAERAVESGDEVVSEYLNAQERRIIHQTLKDDARVKTYALGTGMIKRIAVAPAGFAGRASDEE</sequence>
<comment type="function">
    <text evidence="6">A probable RNA chaperone. Forms a complex with KhpA which binds to cellular RNA and controls its expression. Plays a role in peptidoglycan (PG) homeostasis and cell length regulation.</text>
</comment>
<feature type="compositionally biased region" description="Basic residues" evidence="7">
    <location>
        <begin position="252"/>
        <end position="262"/>
    </location>
</feature>
<comment type="similarity">
    <text evidence="6">Belongs to the KhpB RNA-binding protein family.</text>
</comment>
<comment type="domain">
    <text evidence="6">Has an N-terminal Jag-N domain and 2 RNA-binding domains (KH and R3H).</text>
</comment>
<name>A0A832I3Z4_UNCEI</name>
<dbReference type="Gene3D" id="3.30.1370.50">
    <property type="entry name" value="R3H-like domain"/>
    <property type="match status" value="1"/>
</dbReference>
<dbReference type="GO" id="GO:0003723">
    <property type="term" value="F:RNA binding"/>
    <property type="evidence" value="ECO:0007669"/>
    <property type="project" value="UniProtKB-UniRule"/>
</dbReference>
<comment type="caution">
    <text evidence="9">The sequence shown here is derived from an EMBL/GenBank/DDBJ whole genome shotgun (WGS) entry which is preliminary data.</text>
</comment>
<dbReference type="EMBL" id="DSQF01000023">
    <property type="protein sequence ID" value="HGZ44083.1"/>
    <property type="molecule type" value="Genomic_DNA"/>
</dbReference>
<evidence type="ECO:0000259" key="8">
    <source>
        <dbReference type="PROSITE" id="PS51061"/>
    </source>
</evidence>
<evidence type="ECO:0000256" key="7">
    <source>
        <dbReference type="SAM" id="MobiDB-lite"/>
    </source>
</evidence>
<comment type="subcellular location">
    <subcellularLocation>
        <location evidence="6">Cytoplasm</location>
    </subcellularLocation>
</comment>
<dbReference type="GO" id="GO:0009252">
    <property type="term" value="P:peptidoglycan biosynthetic process"/>
    <property type="evidence" value="ECO:0007669"/>
    <property type="project" value="UniProtKB-UniRule"/>
</dbReference>
<evidence type="ECO:0000256" key="3">
    <source>
        <dbReference type="ARBA" id="ARBA00022960"/>
    </source>
</evidence>
<protein>
    <recommendedName>
        <fullName evidence="6">RNA-binding protein KhpB</fullName>
    </recommendedName>
    <alternativeName>
        <fullName evidence="6">RNA-binding protein EloR</fullName>
    </alternativeName>
</protein>
<evidence type="ECO:0000256" key="1">
    <source>
        <dbReference type="ARBA" id="ARBA00022490"/>
    </source>
</evidence>
<dbReference type="Gene3D" id="3.30.300.20">
    <property type="match status" value="1"/>
</dbReference>
<dbReference type="InterPro" id="IPR032782">
    <property type="entry name" value="KhpB_N"/>
</dbReference>
<dbReference type="AlphaFoldDB" id="A0A832I3Z4"/>
<dbReference type="InterPro" id="IPR038008">
    <property type="entry name" value="Jag_KH"/>
</dbReference>
<evidence type="ECO:0000256" key="6">
    <source>
        <dbReference type="HAMAP-Rule" id="MF_00867"/>
    </source>
</evidence>
<dbReference type="PANTHER" id="PTHR35800:SF1">
    <property type="entry name" value="RNA-BINDING PROTEIN KHPB"/>
    <property type="match status" value="1"/>
</dbReference>
<reference evidence="9" key="1">
    <citation type="journal article" date="2020" name="mSystems">
        <title>Genome- and Community-Level Interaction Insights into Carbon Utilization and Element Cycling Functions of Hydrothermarchaeota in Hydrothermal Sediment.</title>
        <authorList>
            <person name="Zhou Z."/>
            <person name="Liu Y."/>
            <person name="Xu W."/>
            <person name="Pan J."/>
            <person name="Luo Z.H."/>
            <person name="Li M."/>
        </authorList>
    </citation>
    <scope>NUCLEOTIDE SEQUENCE [LARGE SCALE GENOMIC DNA]</scope>
    <source>
        <strain evidence="9">SpSt-381</strain>
    </source>
</reference>
<dbReference type="Pfam" id="PF14804">
    <property type="entry name" value="Jag_N"/>
    <property type="match status" value="1"/>
</dbReference>
<comment type="caution">
    <text evidence="6">Lacks conserved residue(s) required for the propagation of feature annotation.</text>
</comment>
<dbReference type="InterPro" id="IPR034079">
    <property type="entry name" value="R3H_KhpB"/>
</dbReference>